<evidence type="ECO:0000313" key="3">
    <source>
        <dbReference type="EMBL" id="KHK98019.1"/>
    </source>
</evidence>
<dbReference type="Gene3D" id="1.20.144.10">
    <property type="entry name" value="Phosphatidic acid phosphatase type 2/haloperoxidase"/>
    <property type="match status" value="1"/>
</dbReference>
<dbReference type="RefSeq" id="WP_039398578.1">
    <property type="nucleotide sequence ID" value="NZ_JTDK01000007.1"/>
</dbReference>
<gene>
    <name evidence="3" type="ORF">LK09_09310</name>
</gene>
<keyword evidence="1" id="KW-1133">Transmembrane helix</keyword>
<comment type="caution">
    <text evidence="3">The sequence shown here is derived from an EMBL/GenBank/DDBJ whole genome shotgun (WGS) entry which is preliminary data.</text>
</comment>
<feature type="transmembrane region" description="Helical" evidence="1">
    <location>
        <begin position="15"/>
        <end position="34"/>
    </location>
</feature>
<protein>
    <submittedName>
        <fullName evidence="3">Phospholipid phosphatase</fullName>
    </submittedName>
</protein>
<feature type="transmembrane region" description="Helical" evidence="1">
    <location>
        <begin position="184"/>
        <end position="202"/>
    </location>
</feature>
<proteinExistence type="predicted"/>
<keyword evidence="1" id="KW-0812">Transmembrane</keyword>
<name>A0A0B2A3E3_9MICO</name>
<evidence type="ECO:0000256" key="1">
    <source>
        <dbReference type="SAM" id="Phobius"/>
    </source>
</evidence>
<organism evidence="3 4">
    <name type="scientific">Microbacterium mangrovi</name>
    <dbReference type="NCBI Taxonomy" id="1348253"/>
    <lineage>
        <taxon>Bacteria</taxon>
        <taxon>Bacillati</taxon>
        <taxon>Actinomycetota</taxon>
        <taxon>Actinomycetes</taxon>
        <taxon>Micrococcales</taxon>
        <taxon>Microbacteriaceae</taxon>
        <taxon>Microbacterium</taxon>
    </lineage>
</organism>
<dbReference type="PANTHER" id="PTHR14969:SF13">
    <property type="entry name" value="AT30094P"/>
    <property type="match status" value="1"/>
</dbReference>
<feature type="transmembrane region" description="Helical" evidence="1">
    <location>
        <begin position="96"/>
        <end position="117"/>
    </location>
</feature>
<dbReference type="STRING" id="1348253.LK09_09310"/>
<dbReference type="OrthoDB" id="5289372at2"/>
<reference evidence="3 4" key="1">
    <citation type="submission" date="2014-11" db="EMBL/GenBank/DDBJ databases">
        <title>Genome sequence of Microbacterium mangrovi MUSC 115(T).</title>
        <authorList>
            <person name="Lee L.-H."/>
        </authorList>
    </citation>
    <scope>NUCLEOTIDE SEQUENCE [LARGE SCALE GENOMIC DNA]</scope>
    <source>
        <strain evidence="3 4">MUSC 115</strain>
    </source>
</reference>
<dbReference type="EMBL" id="JTDK01000007">
    <property type="protein sequence ID" value="KHK98019.1"/>
    <property type="molecule type" value="Genomic_DNA"/>
</dbReference>
<feature type="transmembrane region" description="Helical" evidence="1">
    <location>
        <begin position="158"/>
        <end position="178"/>
    </location>
</feature>
<dbReference type="SMART" id="SM00014">
    <property type="entry name" value="acidPPc"/>
    <property type="match status" value="1"/>
</dbReference>
<feature type="domain" description="Phosphatidic acid phosphatase type 2/haloperoxidase" evidence="2">
    <location>
        <begin position="96"/>
        <end position="199"/>
    </location>
</feature>
<keyword evidence="4" id="KW-1185">Reference proteome</keyword>
<feature type="transmembrane region" description="Helical" evidence="1">
    <location>
        <begin position="137"/>
        <end position="153"/>
    </location>
</feature>
<dbReference type="Pfam" id="PF01569">
    <property type="entry name" value="PAP2"/>
    <property type="match status" value="1"/>
</dbReference>
<sequence length="221" mass="23933">MSQARSTRSDPRRRVALTVGIAAVVAFVALQWLLSLDGLQPLPPDLWWHELMVENLTGPGVVTAWVPSIVGGTVGMFVIGIGLVGVFIWRRRRWDAANIAIAIAVVVAIGAPTAAVIGRVRPSDSLAEFTPTSFPSGHTAVATTLVVTLGLLLRRWYVWVVGVLWVLWMMWARTYLHAHWLSDVVGGMLEGIAVGTLVWCAVEAIRDRRAERSGEAAPAGP</sequence>
<dbReference type="Proteomes" id="UP000031030">
    <property type="component" value="Unassembled WGS sequence"/>
</dbReference>
<keyword evidence="1" id="KW-0472">Membrane</keyword>
<feature type="transmembrane region" description="Helical" evidence="1">
    <location>
        <begin position="64"/>
        <end position="89"/>
    </location>
</feature>
<evidence type="ECO:0000313" key="4">
    <source>
        <dbReference type="Proteomes" id="UP000031030"/>
    </source>
</evidence>
<dbReference type="InterPro" id="IPR036938">
    <property type="entry name" value="PAP2/HPO_sf"/>
</dbReference>
<dbReference type="SUPFAM" id="SSF48317">
    <property type="entry name" value="Acid phosphatase/Vanadium-dependent haloperoxidase"/>
    <property type="match status" value="1"/>
</dbReference>
<accession>A0A0B2A3E3</accession>
<evidence type="ECO:0000259" key="2">
    <source>
        <dbReference type="SMART" id="SM00014"/>
    </source>
</evidence>
<dbReference type="PANTHER" id="PTHR14969">
    <property type="entry name" value="SPHINGOSINE-1-PHOSPHATE PHOSPHOHYDROLASE"/>
    <property type="match status" value="1"/>
</dbReference>
<dbReference type="InterPro" id="IPR000326">
    <property type="entry name" value="PAP2/HPO"/>
</dbReference>
<dbReference type="AlphaFoldDB" id="A0A0B2A3E3"/>